<proteinExistence type="predicted"/>
<dbReference type="InterPro" id="IPR013762">
    <property type="entry name" value="Integrase-like_cat_sf"/>
</dbReference>
<dbReference type="InterPro" id="IPR011010">
    <property type="entry name" value="DNA_brk_join_enz"/>
</dbReference>
<gene>
    <name evidence="3" type="ORF">LZT28_05870</name>
</gene>
<dbReference type="GO" id="GO:0006310">
    <property type="term" value="P:DNA recombination"/>
    <property type="evidence" value="ECO:0007669"/>
    <property type="project" value="UniProtKB-KW"/>
</dbReference>
<dbReference type="PROSITE" id="PS51898">
    <property type="entry name" value="TYR_RECOMBINASE"/>
    <property type="match status" value="1"/>
</dbReference>
<sequence>MANPLILPSSRIALSQQMGRELREANRQKDDERTLKAAMDIFRQHLPEMLDEPPKTSQFEKKWPTIDSQLRSTLKSESAYRFAYSFICAQIEKGNQDEFWNLTPPPSYITLRRNRPLRTLTWQQHSTLIAGSEHAWFNRLTNPVNDPDRLFAQLLLSCIFYGGLNRPPLWPALGMALTTSRPLQGESNYCWLTLLPPPSPSFASNLYQESEAQPGRVPISEVHFVPDPISLALLRQFLRHRPANWQPPASEARCLELMSTELGMDCSRRALCHGGITVAESQPGITLPQVLVEYAIGRQPSASLPTPYWRRLLSSGLSPCSETQYARFQPIAFLQQSNPNSATTQARKGNPFLLNRLREVFKTDPARRKGKKAIITELSALNDQELTLNEQVLVRWLLSHLNDRDNAISTAKVYLDTVGADWLATAQPEQLDTYTGEDFFELYQSILNRPRSLKSRDYQAGRLEDMHQFAVQQFYFAPLPDPLSEGSLLVPHVSAAIVDEPLFAGLLHQVEQFSDIDDLHCEMLKSILIMAYRTGLRPGELAKLRLRDVEPSPIGWLFVRENKHGHNKTDAALRKVPLYPLLTEDEEPLVRRYIGERRLQAKSMSELLFHTKGYPHEAMDMKQLSLMVKTVLADLSGGLYYRLYHLRHSALSRLQLLLHHDVVDLPPPSQALLPYSSTQRENLLHLIAGRGRLRDRYSALATFAGHSSPAITLSTYCHFTDLLLGCHLASSRKVFTTNAAIALLGLRPHRIMTLGKQGNITPDRMLTYTRKRLDRYMAPLPVVQNSAQPTPQPTPQRPSSASHYVKSLAVLERIQAGYDYCETAYFYHLSQQQIKSWHDSAIALRELTTSKGTSRLFPKSRRHQLLPAEPVGIEEQKDVARALSGCQAMNKMADQKKELRWAIQYCLLNCNSSRAGIRFTQNADFQRFMAVVSQLFPWKRWHLLLQFPKSKRLVGWNCNPELLINREQLKKEAQFPEGIGLLFLRHAQEDKRTERGISRYSSHSLRILFHRLAIILFSAQQIRQWQLDSNLAVLTSTDRD</sequence>
<organism evidence="3 4">
    <name type="scientific">Aeromonas media</name>
    <dbReference type="NCBI Taxonomy" id="651"/>
    <lineage>
        <taxon>Bacteria</taxon>
        <taxon>Pseudomonadati</taxon>
        <taxon>Pseudomonadota</taxon>
        <taxon>Gammaproteobacteria</taxon>
        <taxon>Aeromonadales</taxon>
        <taxon>Aeromonadaceae</taxon>
        <taxon>Aeromonas</taxon>
    </lineage>
</organism>
<keyword evidence="1" id="KW-0233">DNA recombination</keyword>
<dbReference type="GO" id="GO:0015074">
    <property type="term" value="P:DNA integration"/>
    <property type="evidence" value="ECO:0007669"/>
    <property type="project" value="InterPro"/>
</dbReference>
<name>A0AAW5RGE5_AERME</name>
<evidence type="ECO:0000313" key="4">
    <source>
        <dbReference type="Proteomes" id="UP001208651"/>
    </source>
</evidence>
<dbReference type="EMBL" id="JAJVCY010000006">
    <property type="protein sequence ID" value="MCV3287784.1"/>
    <property type="molecule type" value="Genomic_DNA"/>
</dbReference>
<reference evidence="3" key="1">
    <citation type="submission" date="2022-01" db="EMBL/GenBank/DDBJ databases">
        <title>Comparison of Fish pathogen Aeromonas spp.</title>
        <authorList>
            <person name="Dubey S."/>
            <person name="Sorum H."/>
            <person name="Munangandu H.M."/>
        </authorList>
    </citation>
    <scope>NUCLEOTIDE SEQUENCE</scope>
    <source>
        <strain evidence="3">SD/21-15</strain>
    </source>
</reference>
<evidence type="ECO:0000259" key="2">
    <source>
        <dbReference type="PROSITE" id="PS51898"/>
    </source>
</evidence>
<accession>A0AAW5RGE5</accession>
<protein>
    <submittedName>
        <fullName evidence="3">Tyrosine-type recombinase/integrase</fullName>
    </submittedName>
</protein>
<comment type="caution">
    <text evidence="3">The sequence shown here is derived from an EMBL/GenBank/DDBJ whole genome shotgun (WGS) entry which is preliminary data.</text>
</comment>
<dbReference type="AlphaFoldDB" id="A0AAW5RGE5"/>
<dbReference type="SUPFAM" id="SSF56349">
    <property type="entry name" value="DNA breaking-rejoining enzymes"/>
    <property type="match status" value="1"/>
</dbReference>
<dbReference type="RefSeq" id="WP_125602310.1">
    <property type="nucleotide sequence ID" value="NZ_JAJVCY010000006.1"/>
</dbReference>
<evidence type="ECO:0000256" key="1">
    <source>
        <dbReference type="ARBA" id="ARBA00023172"/>
    </source>
</evidence>
<dbReference type="Proteomes" id="UP001208651">
    <property type="component" value="Unassembled WGS sequence"/>
</dbReference>
<dbReference type="GO" id="GO:0003677">
    <property type="term" value="F:DNA binding"/>
    <property type="evidence" value="ECO:0007669"/>
    <property type="project" value="InterPro"/>
</dbReference>
<evidence type="ECO:0000313" key="3">
    <source>
        <dbReference type="EMBL" id="MCV3287784.1"/>
    </source>
</evidence>
<feature type="domain" description="Tyr recombinase" evidence="2">
    <location>
        <begin position="499"/>
        <end position="711"/>
    </location>
</feature>
<dbReference type="InterPro" id="IPR002104">
    <property type="entry name" value="Integrase_catalytic"/>
</dbReference>
<dbReference type="Gene3D" id="1.10.443.10">
    <property type="entry name" value="Intergrase catalytic core"/>
    <property type="match status" value="1"/>
</dbReference>
<dbReference type="Pfam" id="PF00589">
    <property type="entry name" value="Phage_integrase"/>
    <property type="match status" value="1"/>
</dbReference>